<evidence type="ECO:0000313" key="1">
    <source>
        <dbReference type="EMBL" id="OTP67250.1"/>
    </source>
</evidence>
<evidence type="ECO:0000313" key="2">
    <source>
        <dbReference type="Proteomes" id="UP000195221"/>
    </source>
</evidence>
<reference evidence="1 2" key="1">
    <citation type="submission" date="2017-03" db="EMBL/GenBank/DDBJ databases">
        <title>Genome analysis of strain PAMC 26577.</title>
        <authorList>
            <person name="Oh H.-M."/>
            <person name="Yang J.-A."/>
        </authorList>
    </citation>
    <scope>NUCLEOTIDE SEQUENCE [LARGE SCALE GENOMIC DNA]</scope>
    <source>
        <strain evidence="1 2">PAMC 26577</strain>
    </source>
</reference>
<organism evidence="1 2">
    <name type="scientific">Caballeronia sordidicola</name>
    <name type="common">Burkholderia sordidicola</name>
    <dbReference type="NCBI Taxonomy" id="196367"/>
    <lineage>
        <taxon>Bacteria</taxon>
        <taxon>Pseudomonadati</taxon>
        <taxon>Pseudomonadota</taxon>
        <taxon>Betaproteobacteria</taxon>
        <taxon>Burkholderiales</taxon>
        <taxon>Burkholderiaceae</taxon>
        <taxon>Caballeronia</taxon>
    </lineage>
</organism>
<gene>
    <name evidence="1" type="ORF">PAMC26577_36925</name>
</gene>
<name>A0A242M829_CABSO</name>
<protein>
    <submittedName>
        <fullName evidence="1">Uncharacterized protein</fullName>
    </submittedName>
</protein>
<accession>A0A242M829</accession>
<sequence length="48" mass="5671">MRAMPLWEDVQRRFEKKVGKREAKELRDKMVTLVNVGRQLAEENQKAG</sequence>
<dbReference type="AlphaFoldDB" id="A0A242M829"/>
<comment type="caution">
    <text evidence="1">The sequence shown here is derived from an EMBL/GenBank/DDBJ whole genome shotgun (WGS) entry which is preliminary data.</text>
</comment>
<proteinExistence type="predicted"/>
<dbReference type="EMBL" id="NBTZ01000156">
    <property type="protein sequence ID" value="OTP67250.1"/>
    <property type="molecule type" value="Genomic_DNA"/>
</dbReference>
<dbReference type="Proteomes" id="UP000195221">
    <property type="component" value="Unassembled WGS sequence"/>
</dbReference>